<keyword evidence="2" id="KW-1185">Reference proteome</keyword>
<gene>
    <name evidence="1" type="ORF">MLD38_006768</name>
</gene>
<dbReference type="Proteomes" id="UP001057402">
    <property type="component" value="Chromosome 3"/>
</dbReference>
<organism evidence="1 2">
    <name type="scientific">Melastoma candidum</name>
    <dbReference type="NCBI Taxonomy" id="119954"/>
    <lineage>
        <taxon>Eukaryota</taxon>
        <taxon>Viridiplantae</taxon>
        <taxon>Streptophyta</taxon>
        <taxon>Embryophyta</taxon>
        <taxon>Tracheophyta</taxon>
        <taxon>Spermatophyta</taxon>
        <taxon>Magnoliopsida</taxon>
        <taxon>eudicotyledons</taxon>
        <taxon>Gunneridae</taxon>
        <taxon>Pentapetalae</taxon>
        <taxon>rosids</taxon>
        <taxon>malvids</taxon>
        <taxon>Myrtales</taxon>
        <taxon>Melastomataceae</taxon>
        <taxon>Melastomatoideae</taxon>
        <taxon>Melastomateae</taxon>
        <taxon>Melastoma</taxon>
    </lineage>
</organism>
<evidence type="ECO:0000313" key="2">
    <source>
        <dbReference type="Proteomes" id="UP001057402"/>
    </source>
</evidence>
<dbReference type="EMBL" id="CM042882">
    <property type="protein sequence ID" value="KAI4380595.1"/>
    <property type="molecule type" value="Genomic_DNA"/>
</dbReference>
<evidence type="ECO:0000313" key="1">
    <source>
        <dbReference type="EMBL" id="KAI4380595.1"/>
    </source>
</evidence>
<sequence>MGTITSKLGERTPVKTFPSEEKWKEYFESSKSSDKLLVVDFHAKWCPPCQYIAPKFKELAAQHKDVDFVKIDVDAFKDVAEGFQVTAMPTFIFFKGGKELDRLLGADEDELKKKIDQLKKK</sequence>
<reference evidence="2" key="1">
    <citation type="journal article" date="2023" name="Front. Plant Sci.">
        <title>Chromosomal-level genome assembly of Melastoma candidum provides insights into trichome evolution.</title>
        <authorList>
            <person name="Zhong Y."/>
            <person name="Wu W."/>
            <person name="Sun C."/>
            <person name="Zou P."/>
            <person name="Liu Y."/>
            <person name="Dai S."/>
            <person name="Zhou R."/>
        </authorList>
    </citation>
    <scope>NUCLEOTIDE SEQUENCE [LARGE SCALE GENOMIC DNA]</scope>
</reference>
<comment type="caution">
    <text evidence="1">The sequence shown here is derived from an EMBL/GenBank/DDBJ whole genome shotgun (WGS) entry which is preliminary data.</text>
</comment>
<proteinExistence type="predicted"/>
<name>A0ACB9RNG6_9MYRT</name>
<protein>
    <submittedName>
        <fullName evidence="1">Uncharacterized protein</fullName>
    </submittedName>
</protein>
<accession>A0ACB9RNG6</accession>